<accession>A0AA40KJM0</accession>
<comment type="caution">
    <text evidence="1">The sequence shown here is derived from an EMBL/GenBank/DDBJ whole genome shotgun (WGS) entry which is preliminary data.</text>
</comment>
<protein>
    <submittedName>
        <fullName evidence="1">Uncharacterized protein</fullName>
    </submittedName>
</protein>
<dbReference type="Proteomes" id="UP001177670">
    <property type="component" value="Unassembled WGS sequence"/>
</dbReference>
<dbReference type="AlphaFoldDB" id="A0AA40KJM0"/>
<evidence type="ECO:0000313" key="2">
    <source>
        <dbReference type="Proteomes" id="UP001177670"/>
    </source>
</evidence>
<sequence length="100" mass="11054">MLQDNVHSSLRQTADFHACIFKGQKMGIDVLVVLRKADLFVIGIVLDIAQSLCISQDYLNSALLIDTCSQGASILSRKSRIFGSFDFDKIAAEGIVYQRT</sequence>
<name>A0AA40KJM0_9HYME</name>
<reference evidence="1" key="1">
    <citation type="submission" date="2021-10" db="EMBL/GenBank/DDBJ databases">
        <title>Melipona bicolor Genome sequencing and assembly.</title>
        <authorList>
            <person name="Araujo N.S."/>
            <person name="Arias M.C."/>
        </authorList>
    </citation>
    <scope>NUCLEOTIDE SEQUENCE</scope>
    <source>
        <strain evidence="1">USP_2M_L1-L4_2017</strain>
        <tissue evidence="1">Whole body</tissue>
    </source>
</reference>
<keyword evidence="2" id="KW-1185">Reference proteome</keyword>
<evidence type="ECO:0000313" key="1">
    <source>
        <dbReference type="EMBL" id="KAK1122843.1"/>
    </source>
</evidence>
<organism evidence="1 2">
    <name type="scientific">Melipona bicolor</name>
    <dbReference type="NCBI Taxonomy" id="60889"/>
    <lineage>
        <taxon>Eukaryota</taxon>
        <taxon>Metazoa</taxon>
        <taxon>Ecdysozoa</taxon>
        <taxon>Arthropoda</taxon>
        <taxon>Hexapoda</taxon>
        <taxon>Insecta</taxon>
        <taxon>Pterygota</taxon>
        <taxon>Neoptera</taxon>
        <taxon>Endopterygota</taxon>
        <taxon>Hymenoptera</taxon>
        <taxon>Apocrita</taxon>
        <taxon>Aculeata</taxon>
        <taxon>Apoidea</taxon>
        <taxon>Anthophila</taxon>
        <taxon>Apidae</taxon>
        <taxon>Melipona</taxon>
    </lineage>
</organism>
<gene>
    <name evidence="1" type="ORF">K0M31_009286</name>
</gene>
<dbReference type="EMBL" id="JAHYIQ010000022">
    <property type="protein sequence ID" value="KAK1122843.1"/>
    <property type="molecule type" value="Genomic_DNA"/>
</dbReference>
<proteinExistence type="predicted"/>